<organism evidence="2">
    <name type="scientific">bioreactor metagenome</name>
    <dbReference type="NCBI Taxonomy" id="1076179"/>
    <lineage>
        <taxon>unclassified sequences</taxon>
        <taxon>metagenomes</taxon>
        <taxon>ecological metagenomes</taxon>
    </lineage>
</organism>
<evidence type="ECO:0000313" key="2">
    <source>
        <dbReference type="EMBL" id="MPN43592.1"/>
    </source>
</evidence>
<sequence length="87" mass="9223">MFNGVEFVDGATDEFSGMFIALGTAGSDAFARKLGLYAENGIITVDKNMQTDIPGFYAAGDCTGAPFQVAKAVYQGMTAAYHIINKE</sequence>
<dbReference type="SUPFAM" id="SSF51905">
    <property type="entry name" value="FAD/NAD(P)-binding domain"/>
    <property type="match status" value="1"/>
</dbReference>
<dbReference type="InterPro" id="IPR023753">
    <property type="entry name" value="FAD/NAD-binding_dom"/>
</dbReference>
<gene>
    <name evidence="2" type="ORF">SDC9_191152</name>
</gene>
<accession>A0A645HYM9</accession>
<evidence type="ECO:0000259" key="1">
    <source>
        <dbReference type="Pfam" id="PF07992"/>
    </source>
</evidence>
<dbReference type="Pfam" id="PF07992">
    <property type="entry name" value="Pyr_redox_2"/>
    <property type="match status" value="1"/>
</dbReference>
<dbReference type="InterPro" id="IPR036188">
    <property type="entry name" value="FAD/NAD-bd_sf"/>
</dbReference>
<protein>
    <recommendedName>
        <fullName evidence="1">FAD/NAD(P)-binding domain-containing protein</fullName>
    </recommendedName>
</protein>
<proteinExistence type="predicted"/>
<dbReference type="Gene3D" id="3.50.50.60">
    <property type="entry name" value="FAD/NAD(P)-binding domain"/>
    <property type="match status" value="2"/>
</dbReference>
<dbReference type="AlphaFoldDB" id="A0A645HYM9"/>
<reference evidence="2" key="1">
    <citation type="submission" date="2019-08" db="EMBL/GenBank/DDBJ databases">
        <authorList>
            <person name="Kucharzyk K."/>
            <person name="Murdoch R.W."/>
            <person name="Higgins S."/>
            <person name="Loffler F."/>
        </authorList>
    </citation>
    <scope>NUCLEOTIDE SEQUENCE</scope>
</reference>
<comment type="caution">
    <text evidence="2">The sequence shown here is derived from an EMBL/GenBank/DDBJ whole genome shotgun (WGS) entry which is preliminary data.</text>
</comment>
<dbReference type="PRINTS" id="PR00368">
    <property type="entry name" value="FADPNR"/>
</dbReference>
<name>A0A645HYM9_9ZZZZ</name>
<dbReference type="EMBL" id="VSSQ01102088">
    <property type="protein sequence ID" value="MPN43592.1"/>
    <property type="molecule type" value="Genomic_DNA"/>
</dbReference>
<dbReference type="GO" id="GO:0016491">
    <property type="term" value="F:oxidoreductase activity"/>
    <property type="evidence" value="ECO:0007669"/>
    <property type="project" value="InterPro"/>
</dbReference>
<feature type="domain" description="FAD/NAD(P)-binding" evidence="1">
    <location>
        <begin position="8"/>
        <end position="76"/>
    </location>
</feature>